<gene>
    <name evidence="1" type="ORF">KUL25_10975</name>
</gene>
<accession>A0ABS7MT49</accession>
<organism evidence="1 2">
    <name type="scientific">Gymnodinialimonas phycosphaerae</name>
    <dbReference type="NCBI Taxonomy" id="2841589"/>
    <lineage>
        <taxon>Bacteria</taxon>
        <taxon>Pseudomonadati</taxon>
        <taxon>Pseudomonadota</taxon>
        <taxon>Alphaproteobacteria</taxon>
        <taxon>Rhodobacterales</taxon>
        <taxon>Paracoccaceae</taxon>
        <taxon>Gymnodinialimonas</taxon>
    </lineage>
</organism>
<sequence>MRLVDGTRLVPIGQSGVTPFAFGDFVSTPSGEIYATSWGRDGAWLLRFDPAADHFATVSPDGSSDPIPARTISWSTPMQALLVAEGGHGDDPHRASVSTFANGTLTRIGGLSGEGWITNITNFPDHNLTVMITEDDHTVYTIDATQTLTRVGDLGLYRPRSISGVTFLPDPPRLAIATHNTNHLFQMRLTQTDGIWRPADGPISGDVLAILEPNNTIRGFFRRTVFDAVSSTYLTYGFRFENGLHRWRTRRSETVRQNALGLYRVAGQGLVQIDATDPAVLTSLPPWLHYQIEGATLPVPTAGLSAGLTLILDLDDLHVRDASGELYEIENLETLEAALTAQAGTGRVYPDRVLPFSNRADALFSVGVQVFLLHDRTNAEVYSCQSGR</sequence>
<name>A0ABS7MT49_9RHOB</name>
<comment type="caution">
    <text evidence="1">The sequence shown here is derived from an EMBL/GenBank/DDBJ whole genome shotgun (WGS) entry which is preliminary data.</text>
</comment>
<keyword evidence="2" id="KW-1185">Reference proteome</keyword>
<proteinExistence type="predicted"/>
<dbReference type="SUPFAM" id="SSF69322">
    <property type="entry name" value="Tricorn protease domain 2"/>
    <property type="match status" value="1"/>
</dbReference>
<dbReference type="RefSeq" id="WP_257892986.1">
    <property type="nucleotide sequence ID" value="NZ_JAIMBW010000001.1"/>
</dbReference>
<dbReference type="Proteomes" id="UP000693972">
    <property type="component" value="Unassembled WGS sequence"/>
</dbReference>
<evidence type="ECO:0000313" key="2">
    <source>
        <dbReference type="Proteomes" id="UP000693972"/>
    </source>
</evidence>
<evidence type="ECO:0000313" key="1">
    <source>
        <dbReference type="EMBL" id="MBY4893287.1"/>
    </source>
</evidence>
<reference evidence="1 2" key="1">
    <citation type="submission" date="2021-07" db="EMBL/GenBank/DDBJ databases">
        <title>Karlodiniumbacter phycospheric gen. nov., sp. nov., a phycosphere bacterium isolated from karlodinium veneficum.</title>
        <authorList>
            <person name="Peng Y."/>
            <person name="Jiang L."/>
            <person name="Lee J."/>
        </authorList>
    </citation>
    <scope>NUCLEOTIDE SEQUENCE [LARGE SCALE GENOMIC DNA]</scope>
    <source>
        <strain evidence="1 2">N5</strain>
    </source>
</reference>
<dbReference type="EMBL" id="JAIMBW010000001">
    <property type="protein sequence ID" value="MBY4893287.1"/>
    <property type="molecule type" value="Genomic_DNA"/>
</dbReference>
<protein>
    <submittedName>
        <fullName evidence="1">Uncharacterized protein</fullName>
    </submittedName>
</protein>